<dbReference type="Gene3D" id="3.30.160.60">
    <property type="entry name" value="Classic Zinc Finger"/>
    <property type="match status" value="1"/>
</dbReference>
<dbReference type="PANTHER" id="PTHR19818">
    <property type="entry name" value="ZINC FINGER PROTEIN ZIC AND GLI"/>
    <property type="match status" value="1"/>
</dbReference>
<evidence type="ECO:0000256" key="2">
    <source>
        <dbReference type="ARBA" id="ARBA00022737"/>
    </source>
</evidence>
<reference evidence="8 10" key="4">
    <citation type="submission" date="2017-10" db="EMBL/GenBank/DDBJ databases">
        <title>Genome analyses suggest a sexual origin of heterokaryosis in a supposedly ancient asexual fungus.</title>
        <authorList>
            <person name="Corradi N."/>
            <person name="Sedzielewska K."/>
            <person name="Noel J."/>
            <person name="Charron P."/>
            <person name="Farinelli L."/>
            <person name="Marton T."/>
            <person name="Kruger M."/>
            <person name="Pelin A."/>
            <person name="Brachmann A."/>
            <person name="Corradi N."/>
        </authorList>
    </citation>
    <scope>NUCLEOTIDE SEQUENCE [LARGE SCALE GENOMIC DNA]</scope>
    <source>
        <strain evidence="8 10">A1</strain>
    </source>
</reference>
<protein>
    <recommendedName>
        <fullName evidence="6">C2H2-type domain-containing protein</fullName>
    </recommendedName>
</protein>
<dbReference type="SMART" id="SM00355">
    <property type="entry name" value="ZnF_C2H2"/>
    <property type="match status" value="3"/>
</dbReference>
<sequence>MSKSIVPMPFVCKWSVAHPTTCRFKTREELIIHIDEHIINFYDKPADSVDSFYTCPWEGCMNRQSDIIELKGHLHKHARQRPFKCPVCNERFSSFDTLSQHLITNHNDSFVESDSDGDTSLNGNLNFGIVNEDKNMEDNAKDKSFEEYVSRWDQHQRKIQDLFNKGMEAIPFLPEKKVDHDLKLEDLSVDNLPESSQEVLSEYEHEVRGMKAFVEYHKDYCPKKKNLHWVNNPAETKELFEFLNPFLKLTEPTYRAKIA</sequence>
<gene>
    <name evidence="9" type="ORF">RhiirA1_388122</name>
    <name evidence="8" type="ORF">RhiirA1_401855</name>
    <name evidence="7" type="ORF">RhiirA5_377986</name>
</gene>
<evidence type="ECO:0000313" key="10">
    <source>
        <dbReference type="Proteomes" id="UP000232688"/>
    </source>
</evidence>
<dbReference type="EMBL" id="LLXH01002013">
    <property type="protein sequence ID" value="PKC56818.1"/>
    <property type="molecule type" value="Genomic_DNA"/>
</dbReference>
<dbReference type="VEuPathDB" id="FungiDB:RhiirA1_401855"/>
<dbReference type="PANTHER" id="PTHR19818:SF139">
    <property type="entry name" value="PAIR-RULE PROTEIN ODD-PAIRED"/>
    <property type="match status" value="1"/>
</dbReference>
<dbReference type="EMBL" id="LLXJ01000781">
    <property type="protein sequence ID" value="PKC06228.1"/>
    <property type="molecule type" value="Genomic_DNA"/>
</dbReference>
<reference evidence="8 10" key="3">
    <citation type="submission" date="2017-10" db="EMBL/GenBank/DDBJ databases">
        <title>Extensive intraspecific genome diversity in a model arbuscular mycorrhizal fungus.</title>
        <authorList>
            <person name="Chen E.C.H."/>
            <person name="Morin E."/>
            <person name="Baudet D."/>
            <person name="Noel J."/>
            <person name="Ndikumana S."/>
            <person name="Charron P."/>
            <person name="St-Onge C."/>
            <person name="Giorgi J."/>
            <person name="Grigoriev I.V."/>
            <person name="Roux C."/>
            <person name="Martin F.M."/>
            <person name="Corradi N."/>
        </authorList>
    </citation>
    <scope>NUCLEOTIDE SEQUENCE [LARGE SCALE GENOMIC DNA]</scope>
    <source>
        <strain evidence="8 10">A1</strain>
    </source>
</reference>
<keyword evidence="2" id="KW-0677">Repeat</keyword>
<dbReference type="GO" id="GO:0045944">
    <property type="term" value="P:positive regulation of transcription by RNA polymerase II"/>
    <property type="evidence" value="ECO:0007669"/>
    <property type="project" value="UniProtKB-ARBA"/>
</dbReference>
<proteinExistence type="predicted"/>
<dbReference type="EMBL" id="LLXH01000052">
    <property type="protein sequence ID" value="PKC74449.1"/>
    <property type="molecule type" value="Genomic_DNA"/>
</dbReference>
<evidence type="ECO:0000313" key="8">
    <source>
        <dbReference type="EMBL" id="PKC56818.1"/>
    </source>
</evidence>
<dbReference type="Pfam" id="PF23165">
    <property type="entry name" value="zf-C2H2_FBX41"/>
    <property type="match status" value="1"/>
</dbReference>
<dbReference type="InterPro" id="IPR050329">
    <property type="entry name" value="GLI_C2H2-zinc-finger"/>
</dbReference>
<dbReference type="InterPro" id="IPR057038">
    <property type="entry name" value="FBX41/ZN365_Znf-C2H2"/>
</dbReference>
<evidence type="ECO:0000313" key="7">
    <source>
        <dbReference type="EMBL" id="PKC06228.1"/>
    </source>
</evidence>
<dbReference type="Proteomes" id="UP000232688">
    <property type="component" value="Unassembled WGS sequence"/>
</dbReference>
<dbReference type="GO" id="GO:0008270">
    <property type="term" value="F:zinc ion binding"/>
    <property type="evidence" value="ECO:0007669"/>
    <property type="project" value="UniProtKB-KW"/>
</dbReference>
<dbReference type="OrthoDB" id="311829at2759"/>
<dbReference type="PROSITE" id="PS00028">
    <property type="entry name" value="ZINC_FINGER_C2H2_1"/>
    <property type="match status" value="1"/>
</dbReference>
<comment type="caution">
    <text evidence="7">The sequence shown here is derived from an EMBL/GenBank/DDBJ whole genome shotgun (WGS) entry which is preliminary data.</text>
</comment>
<name>A0A2I1EC41_9GLOM</name>
<dbReference type="PROSITE" id="PS50157">
    <property type="entry name" value="ZINC_FINGER_C2H2_2"/>
    <property type="match status" value="1"/>
</dbReference>
<reference evidence="7 11" key="1">
    <citation type="submission" date="2016-04" db="EMBL/GenBank/DDBJ databases">
        <title>Genome analyses suggest a sexual origin of heterokaryosis in a supposedly ancient asexual fungus.</title>
        <authorList>
            <person name="Ropars J."/>
            <person name="Sedzielewska K."/>
            <person name="Noel J."/>
            <person name="Charron P."/>
            <person name="Farinelli L."/>
            <person name="Marton T."/>
            <person name="Kruger M."/>
            <person name="Pelin A."/>
            <person name="Brachmann A."/>
            <person name="Corradi N."/>
        </authorList>
    </citation>
    <scope>NUCLEOTIDE SEQUENCE [LARGE SCALE GENOMIC DNA]</scope>
    <source>
        <strain evidence="7 11">A5</strain>
    </source>
</reference>
<keyword evidence="3 5" id="KW-0863">Zinc-finger</keyword>
<dbReference type="VEuPathDB" id="FungiDB:RhiirA1_388122"/>
<evidence type="ECO:0000313" key="9">
    <source>
        <dbReference type="EMBL" id="PKC74449.1"/>
    </source>
</evidence>
<keyword evidence="4" id="KW-0862">Zinc</keyword>
<dbReference type="VEuPathDB" id="FungiDB:RhiirFUN_019794"/>
<organism evidence="7 11">
    <name type="scientific">Rhizophagus irregularis</name>
    <dbReference type="NCBI Taxonomy" id="588596"/>
    <lineage>
        <taxon>Eukaryota</taxon>
        <taxon>Fungi</taxon>
        <taxon>Fungi incertae sedis</taxon>
        <taxon>Mucoromycota</taxon>
        <taxon>Glomeromycotina</taxon>
        <taxon>Glomeromycetes</taxon>
        <taxon>Glomerales</taxon>
        <taxon>Glomeraceae</taxon>
        <taxon>Rhizophagus</taxon>
    </lineage>
</organism>
<reference evidence="7 11" key="2">
    <citation type="submission" date="2017-09" db="EMBL/GenBank/DDBJ databases">
        <title>Extensive intraspecific genome diversity in a model arbuscular mycorrhizal fungus.</title>
        <authorList>
            <person name="Chen E.C."/>
            <person name="Morin E."/>
            <person name="Beaudet D."/>
            <person name="Noel J."/>
            <person name="Ndikumana S."/>
            <person name="Charron P."/>
            <person name="St-Onge C."/>
            <person name="Giorgi J."/>
            <person name="Grigoriev I.V."/>
            <person name="Roux C."/>
            <person name="Martin F.M."/>
            <person name="Corradi N."/>
        </authorList>
    </citation>
    <scope>NUCLEOTIDE SEQUENCE [LARGE SCALE GENOMIC DNA]</scope>
    <source>
        <strain evidence="7 11">A5</strain>
    </source>
</reference>
<dbReference type="Proteomes" id="UP000232722">
    <property type="component" value="Unassembled WGS sequence"/>
</dbReference>
<dbReference type="SUPFAM" id="SSF57667">
    <property type="entry name" value="beta-beta-alpha zinc fingers"/>
    <property type="match status" value="1"/>
</dbReference>
<dbReference type="InterPro" id="IPR036236">
    <property type="entry name" value="Znf_C2H2_sf"/>
</dbReference>
<dbReference type="AlphaFoldDB" id="A0A2I1EC41"/>
<dbReference type="VEuPathDB" id="FungiDB:FUN_018402"/>
<dbReference type="GO" id="GO:0000978">
    <property type="term" value="F:RNA polymerase II cis-regulatory region sequence-specific DNA binding"/>
    <property type="evidence" value="ECO:0007669"/>
    <property type="project" value="TreeGrafter"/>
</dbReference>
<evidence type="ECO:0000256" key="1">
    <source>
        <dbReference type="ARBA" id="ARBA00022723"/>
    </source>
</evidence>
<evidence type="ECO:0000256" key="5">
    <source>
        <dbReference type="PROSITE-ProRule" id="PRU00042"/>
    </source>
</evidence>
<evidence type="ECO:0000259" key="6">
    <source>
        <dbReference type="PROSITE" id="PS50157"/>
    </source>
</evidence>
<dbReference type="InterPro" id="IPR013087">
    <property type="entry name" value="Znf_C2H2_type"/>
</dbReference>
<dbReference type="GO" id="GO:0005634">
    <property type="term" value="C:nucleus"/>
    <property type="evidence" value="ECO:0007669"/>
    <property type="project" value="UniProtKB-ARBA"/>
</dbReference>
<accession>A0A2I1EC41</accession>
<keyword evidence="1" id="KW-0479">Metal-binding</keyword>
<feature type="domain" description="C2H2-type" evidence="6">
    <location>
        <begin position="83"/>
        <end position="106"/>
    </location>
</feature>
<evidence type="ECO:0000256" key="4">
    <source>
        <dbReference type="ARBA" id="ARBA00022833"/>
    </source>
</evidence>
<evidence type="ECO:0000256" key="3">
    <source>
        <dbReference type="ARBA" id="ARBA00022771"/>
    </source>
</evidence>
<dbReference type="GO" id="GO:0000981">
    <property type="term" value="F:DNA-binding transcription factor activity, RNA polymerase II-specific"/>
    <property type="evidence" value="ECO:0007669"/>
    <property type="project" value="TreeGrafter"/>
</dbReference>
<evidence type="ECO:0000313" key="11">
    <source>
        <dbReference type="Proteomes" id="UP000232722"/>
    </source>
</evidence>